<feature type="transmembrane region" description="Helical" evidence="6">
    <location>
        <begin position="123"/>
        <end position="146"/>
    </location>
</feature>
<evidence type="ECO:0000256" key="6">
    <source>
        <dbReference type="SAM" id="Phobius"/>
    </source>
</evidence>
<dbReference type="AlphaFoldDB" id="A0A834JVV2"/>
<comment type="caution">
    <text evidence="7">The sequence shown here is derived from an EMBL/GenBank/DDBJ whole genome shotgun (WGS) entry which is preliminary data.</text>
</comment>
<evidence type="ECO:0008006" key="9">
    <source>
        <dbReference type="Google" id="ProtNLM"/>
    </source>
</evidence>
<keyword evidence="4 6" id="KW-1133">Transmembrane helix</keyword>
<dbReference type="GO" id="GO:0000139">
    <property type="term" value="C:Golgi membrane"/>
    <property type="evidence" value="ECO:0007669"/>
    <property type="project" value="TreeGrafter"/>
</dbReference>
<protein>
    <recommendedName>
        <fullName evidence="9">Protein unc-50 homolog</fullName>
    </recommendedName>
</protein>
<feature type="transmembrane region" description="Helical" evidence="6">
    <location>
        <begin position="200"/>
        <end position="221"/>
    </location>
</feature>
<dbReference type="InterPro" id="IPR007881">
    <property type="entry name" value="UNC-50"/>
</dbReference>
<name>A0A834JVV2_VESGE</name>
<dbReference type="PANTHER" id="PTHR12841:SF6">
    <property type="entry name" value="PROTEIN UNC-50 HOMOLOG"/>
    <property type="match status" value="1"/>
</dbReference>
<evidence type="ECO:0000256" key="5">
    <source>
        <dbReference type="ARBA" id="ARBA00023136"/>
    </source>
</evidence>
<feature type="transmembrane region" description="Helical" evidence="6">
    <location>
        <begin position="94"/>
        <end position="117"/>
    </location>
</feature>
<evidence type="ECO:0000313" key="8">
    <source>
        <dbReference type="Proteomes" id="UP000617340"/>
    </source>
</evidence>
<feature type="transmembrane region" description="Helical" evidence="6">
    <location>
        <begin position="167"/>
        <end position="188"/>
    </location>
</feature>
<evidence type="ECO:0000256" key="2">
    <source>
        <dbReference type="ARBA" id="ARBA00006293"/>
    </source>
</evidence>
<proteinExistence type="inferred from homology"/>
<evidence type="ECO:0000256" key="3">
    <source>
        <dbReference type="ARBA" id="ARBA00022692"/>
    </source>
</evidence>
<dbReference type="PANTHER" id="PTHR12841">
    <property type="entry name" value="PROTEIN UNC-50 HOMOLOG"/>
    <property type="match status" value="1"/>
</dbReference>
<reference evidence="7" key="1">
    <citation type="journal article" date="2020" name="G3 (Bethesda)">
        <title>High-Quality Assemblies for Three Invasive Social Wasps from the &lt;i&gt;Vespula&lt;/i&gt; Genus.</title>
        <authorList>
            <person name="Harrop T.W.R."/>
            <person name="Guhlin J."/>
            <person name="McLaughlin G.M."/>
            <person name="Permina E."/>
            <person name="Stockwell P."/>
            <person name="Gilligan J."/>
            <person name="Le Lec M.F."/>
            <person name="Gruber M.A.M."/>
            <person name="Quinn O."/>
            <person name="Lovegrove M."/>
            <person name="Duncan E.J."/>
            <person name="Remnant E.J."/>
            <person name="Van Eeckhoven J."/>
            <person name="Graham B."/>
            <person name="Knapp R.A."/>
            <person name="Langford K.W."/>
            <person name="Kronenberg Z."/>
            <person name="Press M.O."/>
            <person name="Eacker S.M."/>
            <person name="Wilson-Rankin E.E."/>
            <person name="Purcell J."/>
            <person name="Lester P.J."/>
            <person name="Dearden P.K."/>
        </authorList>
    </citation>
    <scope>NUCLEOTIDE SEQUENCE</scope>
    <source>
        <strain evidence="7">Linc-1</strain>
    </source>
</reference>
<dbReference type="Proteomes" id="UP000617340">
    <property type="component" value="Unassembled WGS sequence"/>
</dbReference>
<accession>A0A834JVV2</accession>
<evidence type="ECO:0000256" key="4">
    <source>
        <dbReference type="ARBA" id="ARBA00022989"/>
    </source>
</evidence>
<keyword evidence="8" id="KW-1185">Reference proteome</keyword>
<organism evidence="7 8">
    <name type="scientific">Vespula germanica</name>
    <name type="common">German yellow jacket</name>
    <name type="synonym">Paravespula germanica</name>
    <dbReference type="NCBI Taxonomy" id="30212"/>
    <lineage>
        <taxon>Eukaryota</taxon>
        <taxon>Metazoa</taxon>
        <taxon>Ecdysozoa</taxon>
        <taxon>Arthropoda</taxon>
        <taxon>Hexapoda</taxon>
        <taxon>Insecta</taxon>
        <taxon>Pterygota</taxon>
        <taxon>Neoptera</taxon>
        <taxon>Endopterygota</taxon>
        <taxon>Hymenoptera</taxon>
        <taxon>Apocrita</taxon>
        <taxon>Aculeata</taxon>
        <taxon>Vespoidea</taxon>
        <taxon>Vespidae</taxon>
        <taxon>Vespinae</taxon>
        <taxon>Vespula</taxon>
    </lineage>
</organism>
<dbReference type="Pfam" id="PF05216">
    <property type="entry name" value="UNC-50"/>
    <property type="match status" value="1"/>
</dbReference>
<feature type="transmembrane region" description="Helical" evidence="6">
    <location>
        <begin position="233"/>
        <end position="254"/>
    </location>
</feature>
<keyword evidence="3 6" id="KW-0812">Transmembrane</keyword>
<sequence>MKFSTSPPTSRCTSPVLVDVGSTLPTPVTYRHNCISAATKCYKYLRKLLKFEQMDFEFALWQMIFLFTAPQKVYRNFQSRKQTKSQFARDDPAFLVLLTCWLCISAVGIAVVLGLGFLQFIRLLLYMIFVDYIGVGLLVATIFWFVTNRYLRIDKSQDVEWGYAFDIHLNAFFPPLIILHILQLFIYNGLINSNVFGARFVGNTLWFISVIYYIYITFLGYTSVEILHKTHIIFSALPIMLLIYMVTLCSGINISRLVMDFYHYRVN</sequence>
<comment type="subcellular location">
    <subcellularLocation>
        <location evidence="1">Membrane</location>
        <topology evidence="1">Multi-pass membrane protein</topology>
    </subcellularLocation>
</comment>
<dbReference type="EMBL" id="JACSDZ010000009">
    <property type="protein sequence ID" value="KAF7395406.1"/>
    <property type="molecule type" value="Genomic_DNA"/>
</dbReference>
<evidence type="ECO:0000256" key="1">
    <source>
        <dbReference type="ARBA" id="ARBA00004141"/>
    </source>
</evidence>
<keyword evidence="5 6" id="KW-0472">Membrane</keyword>
<evidence type="ECO:0000313" key="7">
    <source>
        <dbReference type="EMBL" id="KAF7395406.1"/>
    </source>
</evidence>
<comment type="similarity">
    <text evidence="2">Belongs to the unc-50 family.</text>
</comment>
<gene>
    <name evidence="7" type="ORF">HZH68_009456</name>
</gene>